<evidence type="ECO:0000313" key="2">
    <source>
        <dbReference type="Proteomes" id="UP001652431"/>
    </source>
</evidence>
<organism evidence="1 2">
    <name type="scientific">Dorea acetigenes</name>
    <dbReference type="NCBI Taxonomy" id="2981787"/>
    <lineage>
        <taxon>Bacteria</taxon>
        <taxon>Bacillati</taxon>
        <taxon>Bacillota</taxon>
        <taxon>Clostridia</taxon>
        <taxon>Lachnospirales</taxon>
        <taxon>Lachnospiraceae</taxon>
        <taxon>Dorea</taxon>
    </lineage>
</organism>
<gene>
    <name evidence="1" type="ORF">OCV99_05745</name>
</gene>
<evidence type="ECO:0000313" key="1">
    <source>
        <dbReference type="EMBL" id="MCU6686064.1"/>
    </source>
</evidence>
<protein>
    <submittedName>
        <fullName evidence="1">Uncharacterized protein</fullName>
    </submittedName>
</protein>
<sequence length="133" mass="15500">MVCTYEEYLKQPKAITFEKMQMIHTEMLAEIGADVEALELYDELMKVITRYAAIRANWLLLSREEKNEQDSGRTSCHNSVIIHFNMLARYLKQQGRTAAWRDELGYEEDDPNNRKAIGDFACYLAFVNVINAR</sequence>
<accession>A0ABT2RKX4</accession>
<proteinExistence type="predicted"/>
<name>A0ABT2RKX4_9FIRM</name>
<reference evidence="1 2" key="1">
    <citation type="journal article" date="2021" name="ISME Commun">
        <title>Automated analysis of genomic sequences facilitates high-throughput and comprehensive description of bacteria.</title>
        <authorList>
            <person name="Hitch T.C.A."/>
        </authorList>
    </citation>
    <scope>NUCLEOTIDE SEQUENCE [LARGE SCALE GENOMIC DNA]</scope>
    <source>
        <strain evidence="1 2">Sanger_03</strain>
    </source>
</reference>
<keyword evidence="2" id="KW-1185">Reference proteome</keyword>
<dbReference type="EMBL" id="JAOQJU010000004">
    <property type="protein sequence ID" value="MCU6686064.1"/>
    <property type="molecule type" value="Genomic_DNA"/>
</dbReference>
<comment type="caution">
    <text evidence="1">The sequence shown here is derived from an EMBL/GenBank/DDBJ whole genome shotgun (WGS) entry which is preliminary data.</text>
</comment>
<dbReference type="Gene3D" id="1.10.287.800">
    <property type="entry name" value="protein ne1242"/>
    <property type="match status" value="1"/>
</dbReference>
<dbReference type="RefSeq" id="WP_158369037.1">
    <property type="nucleotide sequence ID" value="NZ_JAOQJU010000004.1"/>
</dbReference>
<dbReference type="Proteomes" id="UP001652431">
    <property type="component" value="Unassembled WGS sequence"/>
</dbReference>